<dbReference type="InterPro" id="IPR050174">
    <property type="entry name" value="Protocadherin/Cadherin-CA"/>
</dbReference>
<proteinExistence type="predicted"/>
<protein>
    <recommendedName>
        <fullName evidence="12">Cadherin domain-containing protein</fullName>
    </recommendedName>
</protein>
<dbReference type="InterPro" id="IPR020894">
    <property type="entry name" value="Cadherin_CS"/>
</dbReference>
<evidence type="ECO:0000256" key="2">
    <source>
        <dbReference type="ARBA" id="ARBA00022692"/>
    </source>
</evidence>
<dbReference type="PROSITE" id="PS50268">
    <property type="entry name" value="CADHERIN_2"/>
    <property type="match status" value="2"/>
</dbReference>
<dbReference type="InterPro" id="IPR002126">
    <property type="entry name" value="Cadherin-like_dom"/>
</dbReference>
<evidence type="ECO:0000256" key="1">
    <source>
        <dbReference type="ARBA" id="ARBA00004167"/>
    </source>
</evidence>
<organism evidence="13">
    <name type="scientific">Culex tarsalis</name>
    <name type="common">Encephalitis mosquito</name>
    <dbReference type="NCBI Taxonomy" id="7177"/>
    <lineage>
        <taxon>Eukaryota</taxon>
        <taxon>Metazoa</taxon>
        <taxon>Ecdysozoa</taxon>
        <taxon>Arthropoda</taxon>
        <taxon>Hexapoda</taxon>
        <taxon>Insecta</taxon>
        <taxon>Pterygota</taxon>
        <taxon>Neoptera</taxon>
        <taxon>Endopterygota</taxon>
        <taxon>Diptera</taxon>
        <taxon>Nematocera</taxon>
        <taxon>Culicoidea</taxon>
        <taxon>Culicidae</taxon>
        <taxon>Culicinae</taxon>
        <taxon>Culicini</taxon>
        <taxon>Culex</taxon>
        <taxon>Culex</taxon>
    </lineage>
</organism>
<dbReference type="SMART" id="SM00112">
    <property type="entry name" value="CA"/>
    <property type="match status" value="2"/>
</dbReference>
<dbReference type="EMBL" id="GFDL01007320">
    <property type="protein sequence ID" value="JAV27725.1"/>
    <property type="molecule type" value="Transcribed_RNA"/>
</dbReference>
<keyword evidence="3" id="KW-0677">Repeat</keyword>
<evidence type="ECO:0000256" key="5">
    <source>
        <dbReference type="ARBA" id="ARBA00022989"/>
    </source>
</evidence>
<evidence type="ECO:0000256" key="4">
    <source>
        <dbReference type="ARBA" id="ARBA00022837"/>
    </source>
</evidence>
<keyword evidence="2 10" id="KW-0812">Transmembrane</keyword>
<keyword evidence="5 10" id="KW-1133">Transmembrane helix</keyword>
<keyword evidence="4 8" id="KW-0106">Calcium</keyword>
<evidence type="ECO:0000256" key="10">
    <source>
        <dbReference type="SAM" id="Phobius"/>
    </source>
</evidence>
<keyword evidence="11" id="KW-0732">Signal</keyword>
<dbReference type="InterPro" id="IPR015919">
    <property type="entry name" value="Cadherin-like_sf"/>
</dbReference>
<accession>A0A1Q3FJM7</accession>
<feature type="transmembrane region" description="Helical" evidence="10">
    <location>
        <begin position="1974"/>
        <end position="2000"/>
    </location>
</feature>
<evidence type="ECO:0000313" key="13">
    <source>
        <dbReference type="EMBL" id="JAV27725.1"/>
    </source>
</evidence>
<evidence type="ECO:0000256" key="3">
    <source>
        <dbReference type="ARBA" id="ARBA00022737"/>
    </source>
</evidence>
<evidence type="ECO:0000256" key="9">
    <source>
        <dbReference type="SAM" id="MobiDB-lite"/>
    </source>
</evidence>
<dbReference type="PROSITE" id="PS00232">
    <property type="entry name" value="CADHERIN_1"/>
    <property type="match status" value="1"/>
</dbReference>
<comment type="subcellular location">
    <subcellularLocation>
        <location evidence="1">Membrane</location>
        <topology evidence="1">Single-pass membrane protein</topology>
    </subcellularLocation>
</comment>
<evidence type="ECO:0000259" key="12">
    <source>
        <dbReference type="PROSITE" id="PS50268"/>
    </source>
</evidence>
<keyword evidence="7" id="KW-0325">Glycoprotein</keyword>
<sequence length="2136" mass="234052">MQKFNLIKQTRMWRTRRKWMILIGLYLFAVDYAQAQDCTSTTFDFSRTTVVQQEISILDVAKEIASHDVQNVQSVQVSAVDGAALYISATYVDGKLTFSTTESFRDYASKETSRTLLSQLVFTCTSGTRNIRYQVPLKEENLYTPTFGRQEYKIVLPLPLPRAFDLMQYIDGGKGVVANDNDLTKNKITFALTANEYFEVDSVASATQKEFIARLRTKATLTRIEQGLTIGISGTDEGDPPKTGNAVLKFSGDPTVIYTEPPQFQTSLYKATYKRDTQFTPIEVQLKATTFDNSVTFQLSGEDEQWFAVTPKDDRSGASVTLRPGVAIPESKQFASAIVTASRLNAAMDGKTAIVVEFEPVVKLVPAFEETIYGGEIGQDRAVKLSKAIKLVTETVVGEVQLVLSGDDGRFFTATSGVNGIQLTATAALTEEMLKEQIYFHFVIEAKNAGVDQAGHAYVVLDVVKEDEVVPKFDQLYYEGSVTEEGIMALGVPIPESLQKSTISYAGDIELFSIDKQADRIIFTTKDITEEKLIGKSYLLVKVSAANDEVIVAETIVIVKIIRLTIVTPKFASNLLQGQLNEMTNSLSEIKVTVTPDTYKGDTSVTLVDNLFELKATANPNEFTIALKNGVAVPSQSHFSLVVEATNPKSATARCFILIEVNRIPVPQFEQLLYEGLIDSSNVLQELKLKLTSDTYDDSIVFTLVGNEAELFKITRLPSNELQINLADPEMDVANRNNLRFNVRATRGDLVAAVPVVVFIQKAEVKLPKFEKPLYKSTIGTDLQLVPFEAIRLVSGTEAEGLEVQIHLNNSDFFKVELAGIDLSVALKEPLIPTDIEGYERFEFVVEVENPGVGSGFATIVVDIKREVIVIPEFTAASYGGTMNEGSKDIALGTTVTLKDGTATAAVIYAVTGEDATLVNHQIQEDGSLKFFLKDDVTVDQLKVKTQLNFVIQATNPGSPTALAAIVVNIIRPVPVVFTKNSFTGVLKEGVTTADLSTDTIEIVQDTLLEGVSLALTGSNSNLLEVSLTAEKIIQISLRTTTNWNQIRFLPYLTFSLQATNPGAPTSSCTIILNVENRDVPTPRFTKTFYRGSLQPNREVTFTATDVITLQPDTITATLAFRVVENDYDLFQVTREVDKFKVVLKDTVTEDAIKDRDLFSFVIEANNEFGATDSTVVLCSALVEEIITPVFGAAIYSGSIKEGSSEVQIGDIAFVTGTAGNNIAVGADQGDSSWFDVKIEESKVVIAIRTGVTIPWDTIEDREFLKFRIQATNPGSDPATAFVVLDIVRTEVVAPKFKSATFQGSLVVGTSEVQFPAGGLIEFEAGSLLPGYVLLLVDNDHEMFEAKVNGDQVKITLTESVKEDDLKDKNYLRFSVAVSNPGSLTVKANVIIDLKRDPEVTPLFEKLNYKGAIGTDLRLNLAEPIRISEATYTTDVVTTVIESSSNLLHITQNQREVIVELSNEISSEDLKGLRNLHLTIQAKGSNQLSSVCFLLVSLPDDGTCIDTKPPIVDCTECRDCSTGQPQDDVPVFHYGNYRFFLKSDQTGMVGIVKASTKNPSITLEHQSNIEDEYLKARLSVSTDGILQIQQSLDPANYQFQVTALNAQAGKQSTVDVLLDVTQDLECPVEPGSPKNPTVERSLVIQSLQEEFPHPNIFPSQLGECEYELIGERPLLDQGYFSIDPTTHWLTARAFDRENTQLFGDMLVPQFQLRLRLACPGQAIRSKRSLIETDDLNYARDVTVLNVIVEDVNDNSPSFEYPAAQGLHFGFPTPTIAAGLMLPELITVVAKDVDEGLNAKVRYSIDENEDFGIDAESGQIYPLKNAMKASQLVKLVVQATDRDGASDGRRASMEISVHRLEEDNMVMLSIPGGVDAAELIDQVNNNADRVRVQTLVQALVPSVEKQGDSRARASAEDSTRRLVVYAFNGNNELQDSDTIQRIIQSSTLPVAVTTDTFSSGCLGSPSAQCGEDSNFVGLIVAASVLGALFLISAGIAVFLYIRFVRPLNTASANPSDVVQLENDFDISPPPSPPTIGAKKIDDSPQEDRRISIQISGITDQESEDSRFPTGRLADSLNAKLDSVDEYGSVSSRVKLEEPPSTESRNVKFNELVERIEVVEHLPGGGGEDNDSSYNERF</sequence>
<reference evidence="13" key="1">
    <citation type="submission" date="2017-01" db="EMBL/GenBank/DDBJ databases">
        <title>A deep insight into the sialotranscriptome of adult male and female Cluex tarsalis mosquitoes.</title>
        <authorList>
            <person name="Ribeiro J.M."/>
            <person name="Moreira F."/>
            <person name="Bernard K.A."/>
            <person name="Calvo E."/>
        </authorList>
    </citation>
    <scope>NUCLEOTIDE SEQUENCE</scope>
    <source>
        <strain evidence="13">Kern County</strain>
        <tissue evidence="13">Salivary glands</tissue>
    </source>
</reference>
<feature type="domain" description="Cadherin" evidence="12">
    <location>
        <begin position="1784"/>
        <end position="1872"/>
    </location>
</feature>
<dbReference type="GO" id="GO:0005509">
    <property type="term" value="F:calcium ion binding"/>
    <property type="evidence" value="ECO:0007669"/>
    <property type="project" value="UniProtKB-UniRule"/>
</dbReference>
<evidence type="ECO:0000256" key="7">
    <source>
        <dbReference type="ARBA" id="ARBA00023180"/>
    </source>
</evidence>
<feature type="chain" id="PRO_5012772259" description="Cadherin domain-containing protein" evidence="11">
    <location>
        <begin position="36"/>
        <end position="2136"/>
    </location>
</feature>
<dbReference type="CDD" id="cd11304">
    <property type="entry name" value="Cadherin_repeat"/>
    <property type="match status" value="2"/>
</dbReference>
<name>A0A1Q3FJM7_CULTA</name>
<keyword evidence="6 10" id="KW-0472">Membrane</keyword>
<dbReference type="Gene3D" id="2.60.40.60">
    <property type="entry name" value="Cadherins"/>
    <property type="match status" value="2"/>
</dbReference>
<dbReference type="PANTHER" id="PTHR24028">
    <property type="entry name" value="CADHERIN-87A"/>
    <property type="match status" value="1"/>
</dbReference>
<evidence type="ECO:0000256" key="6">
    <source>
        <dbReference type="ARBA" id="ARBA00023136"/>
    </source>
</evidence>
<dbReference type="GO" id="GO:0005886">
    <property type="term" value="C:plasma membrane"/>
    <property type="evidence" value="ECO:0007669"/>
    <property type="project" value="InterPro"/>
</dbReference>
<evidence type="ECO:0000256" key="8">
    <source>
        <dbReference type="PROSITE-ProRule" id="PRU00043"/>
    </source>
</evidence>
<dbReference type="Pfam" id="PF00028">
    <property type="entry name" value="Cadherin"/>
    <property type="match status" value="1"/>
</dbReference>
<dbReference type="PANTHER" id="PTHR24028:SF328">
    <property type="entry name" value="CADHERIN-3"/>
    <property type="match status" value="1"/>
</dbReference>
<evidence type="ECO:0000256" key="11">
    <source>
        <dbReference type="SAM" id="SignalP"/>
    </source>
</evidence>
<feature type="domain" description="Cadherin" evidence="12">
    <location>
        <begin position="1666"/>
        <end position="1758"/>
    </location>
</feature>
<feature type="signal peptide" evidence="11">
    <location>
        <begin position="1"/>
        <end position="35"/>
    </location>
</feature>
<dbReference type="GO" id="GO:0007156">
    <property type="term" value="P:homophilic cell adhesion via plasma membrane adhesion molecules"/>
    <property type="evidence" value="ECO:0007669"/>
    <property type="project" value="InterPro"/>
</dbReference>
<dbReference type="SUPFAM" id="SSF49313">
    <property type="entry name" value="Cadherin-like"/>
    <property type="match status" value="1"/>
</dbReference>
<feature type="region of interest" description="Disordered" evidence="9">
    <location>
        <begin position="2023"/>
        <end position="2045"/>
    </location>
</feature>